<dbReference type="Pfam" id="PF01053">
    <property type="entry name" value="Cys_Met_Meta_PP"/>
    <property type="match status" value="1"/>
</dbReference>
<evidence type="ECO:0000256" key="1">
    <source>
        <dbReference type="ARBA" id="ARBA00001933"/>
    </source>
</evidence>
<dbReference type="PIRSF" id="PIRSF001434">
    <property type="entry name" value="CGS"/>
    <property type="match status" value="1"/>
</dbReference>
<comment type="caution">
    <text evidence="5">The sequence shown here is derived from an EMBL/GenBank/DDBJ whole genome shotgun (WGS) entry which is preliminary data.</text>
</comment>
<dbReference type="Gene3D" id="3.40.640.10">
    <property type="entry name" value="Type I PLP-dependent aspartate aminotransferase-like (Major domain)"/>
    <property type="match status" value="1"/>
</dbReference>
<dbReference type="RefSeq" id="WP_062621501.1">
    <property type="nucleotide sequence ID" value="NZ_JRWG01000003.1"/>
</dbReference>
<dbReference type="GO" id="GO:0030170">
    <property type="term" value="F:pyridoxal phosphate binding"/>
    <property type="evidence" value="ECO:0007669"/>
    <property type="project" value="InterPro"/>
</dbReference>
<dbReference type="InterPro" id="IPR015421">
    <property type="entry name" value="PyrdxlP-dep_Trfase_major"/>
</dbReference>
<dbReference type="InterPro" id="IPR015424">
    <property type="entry name" value="PyrdxlP-dep_Trfase"/>
</dbReference>
<comment type="similarity">
    <text evidence="4">Belongs to the trans-sulfuration enzymes family.</text>
</comment>
<keyword evidence="2 3" id="KW-0663">Pyridoxal phosphate</keyword>
<keyword evidence="5" id="KW-0456">Lyase</keyword>
<gene>
    <name evidence="5" type="ORF">LS48_06085</name>
</gene>
<reference evidence="6" key="1">
    <citation type="submission" date="2014-10" db="EMBL/GenBank/DDBJ databases">
        <title>Genome sequencing of Vitellibacter sp. D-24.</title>
        <authorList>
            <person name="Thevarajoo S."/>
            <person name="Selvaratnam C."/>
            <person name="Goh K.M."/>
            <person name="Chong C.S."/>
        </authorList>
    </citation>
    <scope>NUCLEOTIDE SEQUENCE [LARGE SCALE GENOMIC DNA]</scope>
    <source>
        <strain evidence="6">D-24</strain>
    </source>
</reference>
<dbReference type="GO" id="GO:0019346">
    <property type="term" value="P:transsulfuration"/>
    <property type="evidence" value="ECO:0007669"/>
    <property type="project" value="InterPro"/>
</dbReference>
<proteinExistence type="inferred from homology"/>
<protein>
    <submittedName>
        <fullName evidence="5">Cystathionine beta-lyase</fullName>
    </submittedName>
</protein>
<evidence type="ECO:0000313" key="6">
    <source>
        <dbReference type="Proteomes" id="UP000070138"/>
    </source>
</evidence>
<comment type="cofactor">
    <cofactor evidence="1 4">
        <name>pyridoxal 5'-phosphate</name>
        <dbReference type="ChEBI" id="CHEBI:597326"/>
    </cofactor>
</comment>
<dbReference type="InterPro" id="IPR015422">
    <property type="entry name" value="PyrdxlP-dep_Trfase_small"/>
</dbReference>
<dbReference type="PANTHER" id="PTHR11808">
    <property type="entry name" value="TRANS-SULFURATION ENZYME FAMILY MEMBER"/>
    <property type="match status" value="1"/>
</dbReference>
<dbReference type="EMBL" id="JRWG01000003">
    <property type="protein sequence ID" value="KXO00269.1"/>
    <property type="molecule type" value="Genomic_DNA"/>
</dbReference>
<accession>A0A137RJA5</accession>
<evidence type="ECO:0000256" key="2">
    <source>
        <dbReference type="ARBA" id="ARBA00022898"/>
    </source>
</evidence>
<organism evidence="5 6">
    <name type="scientific">Aequorivita aquimaris</name>
    <dbReference type="NCBI Taxonomy" id="1548749"/>
    <lineage>
        <taxon>Bacteria</taxon>
        <taxon>Pseudomonadati</taxon>
        <taxon>Bacteroidota</taxon>
        <taxon>Flavobacteriia</taxon>
        <taxon>Flavobacteriales</taxon>
        <taxon>Flavobacteriaceae</taxon>
        <taxon>Aequorivita</taxon>
    </lineage>
</organism>
<dbReference type="GO" id="GO:0005737">
    <property type="term" value="C:cytoplasm"/>
    <property type="evidence" value="ECO:0007669"/>
    <property type="project" value="TreeGrafter"/>
</dbReference>
<dbReference type="Proteomes" id="UP000070138">
    <property type="component" value="Unassembled WGS sequence"/>
</dbReference>
<dbReference type="FunFam" id="3.40.640.10:FF:000046">
    <property type="entry name" value="Cystathionine gamma-lyase"/>
    <property type="match status" value="1"/>
</dbReference>
<dbReference type="STRING" id="1548749.LS48_06085"/>
<dbReference type="PATRIC" id="fig|1548749.3.peg.1289"/>
<dbReference type="OrthoDB" id="9803729at2"/>
<dbReference type="InterPro" id="IPR000277">
    <property type="entry name" value="Cys/Met-Metab_PyrdxlP-dep_enz"/>
</dbReference>
<dbReference type="PANTHER" id="PTHR11808:SF80">
    <property type="entry name" value="CYSTATHIONINE GAMMA-LYASE"/>
    <property type="match status" value="1"/>
</dbReference>
<evidence type="ECO:0000256" key="3">
    <source>
        <dbReference type="PIRSR" id="PIRSR001434-2"/>
    </source>
</evidence>
<dbReference type="GO" id="GO:0016846">
    <property type="term" value="F:carbon-sulfur lyase activity"/>
    <property type="evidence" value="ECO:0007669"/>
    <property type="project" value="TreeGrafter"/>
</dbReference>
<dbReference type="AlphaFoldDB" id="A0A137RJA5"/>
<dbReference type="SUPFAM" id="SSF53383">
    <property type="entry name" value="PLP-dependent transferases"/>
    <property type="match status" value="1"/>
</dbReference>
<evidence type="ECO:0000313" key="5">
    <source>
        <dbReference type="EMBL" id="KXO00269.1"/>
    </source>
</evidence>
<reference evidence="5 6" key="2">
    <citation type="journal article" date="2016" name="Int. J. Syst. Evol. Microbiol.">
        <title>Vitellibacter aquimaris sp. nov., a marine bacterium isolated from seawater.</title>
        <authorList>
            <person name="Thevarajoo S."/>
            <person name="Selvaratnam C."/>
            <person name="Goh K.M."/>
            <person name="Hong K.W."/>
            <person name="Chan X.Y."/>
            <person name="Chan K.G."/>
            <person name="Chong C.S."/>
        </authorList>
    </citation>
    <scope>NUCLEOTIDE SEQUENCE [LARGE SCALE GENOMIC DNA]</scope>
    <source>
        <strain evidence="5 6">D-24</strain>
    </source>
</reference>
<name>A0A137RJA5_9FLAO</name>
<evidence type="ECO:0000256" key="4">
    <source>
        <dbReference type="RuleBase" id="RU362118"/>
    </source>
</evidence>
<sequence length="400" mass="43676">MAFKPADKIQDLQYFGEFGGVNPSISDSSTYTFLSAKTMFDTFEGNADGCYLYSRHSTPSNLYLGQALAAMEGTETANVAASGMGAITPAILQLCKAGDHIVSSRTIYGGTYAFLKNFAPRLNIETSFVDITKLDEVENSITENTKIIYCETVSNPLLEIADIEALSKIAKKHGLQLLVDNTFSPLSISPAKLGADVVLHSLTKFINGSSDTMGGVTCGTQEFIDSLRNVNDGANMLLGPAMDSLRAASILKNLRTLHIRIKQHSENALYLAEKFEADGLKTVYPGLKSHNGHELFKKMMNEEYGFGGMLTIDVGGIDKANELMELMQERNLGYLAVSLGFYKTLFSAPGSSTSSEIPEEEQKEMGLSDGLIRFSIGLDNDIERTYKMMRECMVQVGINM</sequence>
<keyword evidence="6" id="KW-1185">Reference proteome</keyword>
<feature type="modified residue" description="N6-(pyridoxal phosphate)lysine" evidence="3">
    <location>
        <position position="204"/>
    </location>
</feature>
<dbReference type="Gene3D" id="3.90.1150.10">
    <property type="entry name" value="Aspartate Aminotransferase, domain 1"/>
    <property type="match status" value="1"/>
</dbReference>